<dbReference type="Proteomes" id="UP001365128">
    <property type="component" value="Unassembled WGS sequence"/>
</dbReference>
<evidence type="ECO:0000256" key="1">
    <source>
        <dbReference type="SAM" id="MobiDB-lite"/>
    </source>
</evidence>
<evidence type="ECO:0000313" key="4">
    <source>
        <dbReference type="Proteomes" id="UP001365128"/>
    </source>
</evidence>
<feature type="region of interest" description="Disordered" evidence="1">
    <location>
        <begin position="75"/>
        <end position="96"/>
    </location>
</feature>
<evidence type="ECO:0000313" key="3">
    <source>
        <dbReference type="EMBL" id="KAK7556710.1"/>
    </source>
</evidence>
<accession>A0ABR1MTQ7</accession>
<gene>
    <name evidence="3" type="ORF">IWX46DRAFT_14931</name>
</gene>
<comment type="caution">
    <text evidence="3">The sequence shown here is derived from an EMBL/GenBank/DDBJ whole genome shotgun (WGS) entry which is preliminary data.</text>
</comment>
<proteinExistence type="predicted"/>
<name>A0ABR1MTQ7_9PEZI</name>
<feature type="chain" id="PRO_5046893139" description="Secreted protein" evidence="2">
    <location>
        <begin position="28"/>
        <end position="140"/>
    </location>
</feature>
<evidence type="ECO:0008006" key="5">
    <source>
        <dbReference type="Google" id="ProtNLM"/>
    </source>
</evidence>
<sequence>MLASASASPTLLFLAVSRMGVSHVVMATRPTISTGDRGCIKAVLNGNGTNRLCPYVSADGTSIGTTTSSAAVASSTSTATCESSGHSEKRTSSRGQTVAMVTSIRPFFYVDDDFLDEVQTRKSAANARTTDAGTGTSIAG</sequence>
<feature type="compositionally biased region" description="Low complexity" evidence="1">
    <location>
        <begin position="75"/>
        <end position="84"/>
    </location>
</feature>
<keyword evidence="4" id="KW-1185">Reference proteome</keyword>
<feature type="signal peptide" evidence="2">
    <location>
        <begin position="1"/>
        <end position="27"/>
    </location>
</feature>
<dbReference type="EMBL" id="JBBPDW010000001">
    <property type="protein sequence ID" value="KAK7556710.1"/>
    <property type="molecule type" value="Genomic_DNA"/>
</dbReference>
<reference evidence="3 4" key="1">
    <citation type="submission" date="2024-04" db="EMBL/GenBank/DDBJ databases">
        <title>Phyllosticta paracitricarpa is synonymous to the EU quarantine fungus P. citricarpa based on phylogenomic analyses.</title>
        <authorList>
            <consortium name="Lawrence Berkeley National Laboratory"/>
            <person name="Van Ingen-Buijs V.A."/>
            <person name="Van Westerhoven A.C."/>
            <person name="Haridas S."/>
            <person name="Skiadas P."/>
            <person name="Martin F."/>
            <person name="Groenewald J.Z."/>
            <person name="Crous P.W."/>
            <person name="Seidl M.F."/>
        </authorList>
    </citation>
    <scope>NUCLEOTIDE SEQUENCE [LARGE SCALE GENOMIC DNA]</scope>
    <source>
        <strain evidence="3 4">CBS 122670</strain>
    </source>
</reference>
<organism evidence="3 4">
    <name type="scientific">Phyllosticta citricarpa</name>
    <dbReference type="NCBI Taxonomy" id="55181"/>
    <lineage>
        <taxon>Eukaryota</taxon>
        <taxon>Fungi</taxon>
        <taxon>Dikarya</taxon>
        <taxon>Ascomycota</taxon>
        <taxon>Pezizomycotina</taxon>
        <taxon>Dothideomycetes</taxon>
        <taxon>Dothideomycetes incertae sedis</taxon>
        <taxon>Botryosphaeriales</taxon>
        <taxon>Phyllostictaceae</taxon>
        <taxon>Phyllosticta</taxon>
    </lineage>
</organism>
<keyword evidence="2" id="KW-0732">Signal</keyword>
<evidence type="ECO:0000256" key="2">
    <source>
        <dbReference type="SAM" id="SignalP"/>
    </source>
</evidence>
<protein>
    <recommendedName>
        <fullName evidence="5">Secreted protein</fullName>
    </recommendedName>
</protein>